<dbReference type="STRING" id="1210089.GCA_001613165_01915"/>
<comment type="subcellular location">
    <subcellularLocation>
        <location evidence="1">Cell envelope</location>
    </subcellularLocation>
</comment>
<evidence type="ECO:0000256" key="2">
    <source>
        <dbReference type="ARBA" id="ARBA00007639"/>
    </source>
</evidence>
<dbReference type="InterPro" id="IPR025997">
    <property type="entry name" value="SBP_2_dom"/>
</dbReference>
<dbReference type="InterPro" id="IPR028082">
    <property type="entry name" value="Peripla_BP_I"/>
</dbReference>
<reference evidence="6 7" key="1">
    <citation type="submission" date="2018-07" db="EMBL/GenBank/DDBJ databases">
        <title>Genomic Encyclopedia of Type Strains, Phase IV (KMG-IV): sequencing the most valuable type-strain genomes for metagenomic binning, comparative biology and taxonomic classification.</title>
        <authorList>
            <person name="Goeker M."/>
        </authorList>
    </citation>
    <scope>NUCLEOTIDE SEQUENCE [LARGE SCALE GENOMIC DNA]</scope>
    <source>
        <strain evidence="6 7">DSM 44952</strain>
    </source>
</reference>
<dbReference type="RefSeq" id="WP_068016662.1">
    <property type="nucleotide sequence ID" value="NZ_QQAZ01000001.1"/>
</dbReference>
<dbReference type="AlphaFoldDB" id="A0A370HFX6"/>
<evidence type="ECO:0000313" key="6">
    <source>
        <dbReference type="EMBL" id="RDI55962.1"/>
    </source>
</evidence>
<name>A0A370HFX6_9NOCA</name>
<feature type="signal peptide" evidence="4">
    <location>
        <begin position="1"/>
        <end position="20"/>
    </location>
</feature>
<comment type="caution">
    <text evidence="6">The sequence shown here is derived from an EMBL/GenBank/DDBJ whole genome shotgun (WGS) entry which is preliminary data.</text>
</comment>
<sequence>MSRKKILALVTAALAAFAVAGCSVDSGASGGGEASGDQAFGANVELMPAVQKAHDVMKDKKIAFVPILYKGYALTENWGSTMERAFGSLGADFEVYDANFSSDRMISIINDLIARKAVDVLVLQNQDLGLLDNAIQQAERAGIRTVVLNMMSTRLGDAFIGVDVHRAARTIAQRAADDCGRRNAPKQVSVIDGPGNDPASLQWNQGIREVLEPLGYTVTVSHSQFQNAVAQQAADSMLQQQQGKLCGFLVTYDVNAVTVGQTVASAVARGQVAPDSVGVYTFDANSGTCEAMKQGLVTASVAYDVQGIGEAAVAATQQLIQTGAQPGSSHTVAFVADALVDKTNVDDISIACYKGR</sequence>
<accession>A0A370HFX6</accession>
<comment type="similarity">
    <text evidence="2">Belongs to the bacterial solute-binding protein 2 family.</text>
</comment>
<feature type="domain" description="Periplasmic binding protein" evidence="5">
    <location>
        <begin position="74"/>
        <end position="321"/>
    </location>
</feature>
<evidence type="ECO:0000256" key="1">
    <source>
        <dbReference type="ARBA" id="ARBA00004196"/>
    </source>
</evidence>
<dbReference type="GO" id="GO:0030246">
    <property type="term" value="F:carbohydrate binding"/>
    <property type="evidence" value="ECO:0007669"/>
    <property type="project" value="UniProtKB-ARBA"/>
</dbReference>
<evidence type="ECO:0000256" key="3">
    <source>
        <dbReference type="ARBA" id="ARBA00022729"/>
    </source>
</evidence>
<keyword evidence="7" id="KW-1185">Reference proteome</keyword>
<dbReference type="PANTHER" id="PTHR46847">
    <property type="entry name" value="D-ALLOSE-BINDING PERIPLASMIC PROTEIN-RELATED"/>
    <property type="match status" value="1"/>
</dbReference>
<dbReference type="CDD" id="cd01536">
    <property type="entry name" value="PBP1_ABC_sugar_binding-like"/>
    <property type="match status" value="1"/>
</dbReference>
<dbReference type="GO" id="GO:0030313">
    <property type="term" value="C:cell envelope"/>
    <property type="evidence" value="ECO:0007669"/>
    <property type="project" value="UniProtKB-SubCell"/>
</dbReference>
<gene>
    <name evidence="6" type="ORF">DFR68_101799</name>
</gene>
<dbReference type="SUPFAM" id="SSF53822">
    <property type="entry name" value="Periplasmic binding protein-like I"/>
    <property type="match status" value="1"/>
</dbReference>
<dbReference type="Pfam" id="PF13407">
    <property type="entry name" value="Peripla_BP_4"/>
    <property type="match status" value="1"/>
</dbReference>
<evidence type="ECO:0000256" key="4">
    <source>
        <dbReference type="SAM" id="SignalP"/>
    </source>
</evidence>
<evidence type="ECO:0000259" key="5">
    <source>
        <dbReference type="Pfam" id="PF13407"/>
    </source>
</evidence>
<proteinExistence type="inferred from homology"/>
<dbReference type="Proteomes" id="UP000255355">
    <property type="component" value="Unassembled WGS sequence"/>
</dbReference>
<evidence type="ECO:0000313" key="7">
    <source>
        <dbReference type="Proteomes" id="UP000255355"/>
    </source>
</evidence>
<dbReference type="EMBL" id="QQAZ01000001">
    <property type="protein sequence ID" value="RDI55962.1"/>
    <property type="molecule type" value="Genomic_DNA"/>
</dbReference>
<dbReference type="PROSITE" id="PS51257">
    <property type="entry name" value="PROKAR_LIPOPROTEIN"/>
    <property type="match status" value="1"/>
</dbReference>
<dbReference type="Gene3D" id="3.40.50.2300">
    <property type="match status" value="2"/>
</dbReference>
<protein>
    <submittedName>
        <fullName evidence="6">Ribose transport system substrate-binding protein</fullName>
    </submittedName>
</protein>
<organism evidence="6 7">
    <name type="scientific">Nocardia mexicana</name>
    <dbReference type="NCBI Taxonomy" id="279262"/>
    <lineage>
        <taxon>Bacteria</taxon>
        <taxon>Bacillati</taxon>
        <taxon>Actinomycetota</taxon>
        <taxon>Actinomycetes</taxon>
        <taxon>Mycobacteriales</taxon>
        <taxon>Nocardiaceae</taxon>
        <taxon>Nocardia</taxon>
    </lineage>
</organism>
<keyword evidence="3 4" id="KW-0732">Signal</keyword>
<dbReference type="PANTHER" id="PTHR46847:SF1">
    <property type="entry name" value="D-ALLOSE-BINDING PERIPLASMIC PROTEIN-RELATED"/>
    <property type="match status" value="1"/>
</dbReference>
<feature type="chain" id="PRO_5039310610" evidence="4">
    <location>
        <begin position="21"/>
        <end position="356"/>
    </location>
</feature>